<dbReference type="Proteomes" id="UP001206788">
    <property type="component" value="Unassembled WGS sequence"/>
</dbReference>
<dbReference type="EMBL" id="JANWGH010000001">
    <property type="protein sequence ID" value="MCS5488907.1"/>
    <property type="molecule type" value="Genomic_DNA"/>
</dbReference>
<comment type="caution">
    <text evidence="1">The sequence shown here is derived from an EMBL/GenBank/DDBJ whole genome shotgun (WGS) entry which is preliminary data.</text>
</comment>
<name>A0ABT2G1F6_9BACT</name>
<reference evidence="1 2" key="1">
    <citation type="submission" date="2022-08" db="EMBL/GenBank/DDBJ databases">
        <title>Algoriphagus sp. CAU 1643 isolated from mud.</title>
        <authorList>
            <person name="Kim W."/>
        </authorList>
    </citation>
    <scope>NUCLEOTIDE SEQUENCE [LARGE SCALE GENOMIC DNA]</scope>
    <source>
        <strain evidence="1 2">CAU 1643</strain>
    </source>
</reference>
<organism evidence="1 2">
    <name type="scientific">Algoriphagus limi</name>
    <dbReference type="NCBI Taxonomy" id="2975273"/>
    <lineage>
        <taxon>Bacteria</taxon>
        <taxon>Pseudomonadati</taxon>
        <taxon>Bacteroidota</taxon>
        <taxon>Cytophagia</taxon>
        <taxon>Cytophagales</taxon>
        <taxon>Cyclobacteriaceae</taxon>
        <taxon>Algoriphagus</taxon>
    </lineage>
</organism>
<protein>
    <submittedName>
        <fullName evidence="1">Uncharacterized protein</fullName>
    </submittedName>
</protein>
<evidence type="ECO:0000313" key="1">
    <source>
        <dbReference type="EMBL" id="MCS5488907.1"/>
    </source>
</evidence>
<accession>A0ABT2G1F6</accession>
<evidence type="ECO:0000313" key="2">
    <source>
        <dbReference type="Proteomes" id="UP001206788"/>
    </source>
</evidence>
<keyword evidence="2" id="KW-1185">Reference proteome</keyword>
<proteinExistence type="predicted"/>
<sequence>MNKSRIQSINSHYRLAVGKYYVMHAGLSSSLLSYNKKEIRLLISYDSRWKKDPATTAYQVAKSWKTTSKALAKAETYHVTIESKLIREDQKMICTVMGKLDEE</sequence>
<gene>
    <name evidence="1" type="ORF">NY014_00615</name>
</gene>
<dbReference type="RefSeq" id="WP_259412590.1">
    <property type="nucleotide sequence ID" value="NZ_JANWGH010000001.1"/>
</dbReference>